<dbReference type="AlphaFoldDB" id="A0A8J5S395"/>
<evidence type="ECO:0000256" key="1">
    <source>
        <dbReference type="SAM" id="MobiDB-lite"/>
    </source>
</evidence>
<dbReference type="Proteomes" id="UP000729402">
    <property type="component" value="Unassembled WGS sequence"/>
</dbReference>
<gene>
    <name evidence="2" type="ORF">GUJ93_ZPchr0003g16512</name>
</gene>
<protein>
    <submittedName>
        <fullName evidence="2">Uncharacterized protein</fullName>
    </submittedName>
</protein>
<accession>A0A8J5S395</accession>
<comment type="caution">
    <text evidence="2">The sequence shown here is derived from an EMBL/GenBank/DDBJ whole genome shotgun (WGS) entry which is preliminary data.</text>
</comment>
<dbReference type="EMBL" id="JAAALK010000286">
    <property type="protein sequence ID" value="KAG8063373.1"/>
    <property type="molecule type" value="Genomic_DNA"/>
</dbReference>
<reference evidence="2" key="2">
    <citation type="submission" date="2021-02" db="EMBL/GenBank/DDBJ databases">
        <authorList>
            <person name="Kimball J.A."/>
            <person name="Haas M.W."/>
            <person name="Macchietto M."/>
            <person name="Kono T."/>
            <person name="Duquette J."/>
            <person name="Shao M."/>
        </authorList>
    </citation>
    <scope>NUCLEOTIDE SEQUENCE</scope>
    <source>
        <tissue evidence="2">Fresh leaf tissue</tissue>
    </source>
</reference>
<evidence type="ECO:0000313" key="2">
    <source>
        <dbReference type="EMBL" id="KAG8063373.1"/>
    </source>
</evidence>
<organism evidence="2 3">
    <name type="scientific">Zizania palustris</name>
    <name type="common">Northern wild rice</name>
    <dbReference type="NCBI Taxonomy" id="103762"/>
    <lineage>
        <taxon>Eukaryota</taxon>
        <taxon>Viridiplantae</taxon>
        <taxon>Streptophyta</taxon>
        <taxon>Embryophyta</taxon>
        <taxon>Tracheophyta</taxon>
        <taxon>Spermatophyta</taxon>
        <taxon>Magnoliopsida</taxon>
        <taxon>Liliopsida</taxon>
        <taxon>Poales</taxon>
        <taxon>Poaceae</taxon>
        <taxon>BOP clade</taxon>
        <taxon>Oryzoideae</taxon>
        <taxon>Oryzeae</taxon>
        <taxon>Zizaniinae</taxon>
        <taxon>Zizania</taxon>
    </lineage>
</organism>
<feature type="compositionally biased region" description="Basic and acidic residues" evidence="1">
    <location>
        <begin position="90"/>
        <end position="100"/>
    </location>
</feature>
<feature type="region of interest" description="Disordered" evidence="1">
    <location>
        <begin position="89"/>
        <end position="119"/>
    </location>
</feature>
<evidence type="ECO:0000313" key="3">
    <source>
        <dbReference type="Proteomes" id="UP000729402"/>
    </source>
</evidence>
<reference evidence="2" key="1">
    <citation type="journal article" date="2021" name="bioRxiv">
        <title>Whole Genome Assembly and Annotation of Northern Wild Rice, Zizania palustris L., Supports a Whole Genome Duplication in the Zizania Genus.</title>
        <authorList>
            <person name="Haas M."/>
            <person name="Kono T."/>
            <person name="Macchietto M."/>
            <person name="Millas R."/>
            <person name="McGilp L."/>
            <person name="Shao M."/>
            <person name="Duquette J."/>
            <person name="Hirsch C.N."/>
            <person name="Kimball J."/>
        </authorList>
    </citation>
    <scope>NUCLEOTIDE SEQUENCE</scope>
    <source>
        <tissue evidence="2">Fresh leaf tissue</tissue>
    </source>
</reference>
<sequence length="146" mass="15272">MHAYTAGLAMPAESGAAHYKALGLSPISSPICLAAAVATSQPPSSQQRTLVGLSTTGAAVPHLTTLPRGGAHPALPPYLPCLLLAPPSPDPRRLVARDRPPAGAQRRRQTSGRPALTADYTKRNRTLDRVGIGCLDLRNTDQAILV</sequence>
<keyword evidence="3" id="KW-1185">Reference proteome</keyword>
<proteinExistence type="predicted"/>
<name>A0A8J5S395_ZIZPA</name>